<feature type="transmembrane region" description="Helical" evidence="5">
    <location>
        <begin position="295"/>
        <end position="313"/>
    </location>
</feature>
<evidence type="ECO:0000256" key="4">
    <source>
        <dbReference type="ARBA" id="ARBA00023136"/>
    </source>
</evidence>
<dbReference type="EMBL" id="NOJZ02000030">
    <property type="protein sequence ID" value="RDY22698.1"/>
    <property type="molecule type" value="Genomic_DNA"/>
</dbReference>
<accession>A0A371IQF5</accession>
<evidence type="ECO:0000313" key="8">
    <source>
        <dbReference type="Proteomes" id="UP000243494"/>
    </source>
</evidence>
<sequence length="331" mass="37073">MKTDSKKITIKLLLEKLVLIAGIIIFVNGYGSIFGKQNLLVGVVVVTATLMFMQINIGYDVNQSVFLIIGLFSYIGVATSISHINPMLGLFINLISVFGVLYIVTEDIRSKAYLPFMLLYVFMEGNPIASGDEIKRILSILIGGVLVGTVLYLFHRKKNYNTKSILDMLKEIDVRSERFKFSLKMAIGIGLAVFIGKLIGAQKGMWISIAVMSLTQPEHEQTQERIKKRLIATIIGSITFIILFKILIPSQYTIIATLVLGYIYTFVNEYGLQMVFVTINALTTAVLLFNVQLSITMRINFLIIGICIAYLISKMETIICQIKEDNEVLEI</sequence>
<gene>
    <name evidence="7" type="ORF">CHF27_012030</name>
</gene>
<evidence type="ECO:0000256" key="5">
    <source>
        <dbReference type="SAM" id="Phobius"/>
    </source>
</evidence>
<feature type="transmembrane region" description="Helical" evidence="5">
    <location>
        <begin position="112"/>
        <end position="130"/>
    </location>
</feature>
<feature type="transmembrane region" description="Helical" evidence="5">
    <location>
        <begin position="87"/>
        <end position="105"/>
    </location>
</feature>
<proteinExistence type="predicted"/>
<keyword evidence="3 5" id="KW-1133">Transmembrane helix</keyword>
<keyword evidence="4 5" id="KW-0472">Membrane</keyword>
<keyword evidence="8" id="KW-1185">Reference proteome</keyword>
<organism evidence="7 8">
    <name type="scientific">Romboutsia maritimum</name>
    <dbReference type="NCBI Taxonomy" id="2020948"/>
    <lineage>
        <taxon>Bacteria</taxon>
        <taxon>Bacillati</taxon>
        <taxon>Bacillota</taxon>
        <taxon>Clostridia</taxon>
        <taxon>Peptostreptococcales</taxon>
        <taxon>Peptostreptococcaceae</taxon>
        <taxon>Romboutsia</taxon>
    </lineage>
</organism>
<dbReference type="AlphaFoldDB" id="A0A371IQF5"/>
<dbReference type="GO" id="GO:0016020">
    <property type="term" value="C:membrane"/>
    <property type="evidence" value="ECO:0007669"/>
    <property type="project" value="UniProtKB-SubCell"/>
</dbReference>
<dbReference type="OrthoDB" id="1654636at2"/>
<evidence type="ECO:0000313" key="7">
    <source>
        <dbReference type="EMBL" id="RDY22698.1"/>
    </source>
</evidence>
<evidence type="ECO:0000256" key="1">
    <source>
        <dbReference type="ARBA" id="ARBA00004141"/>
    </source>
</evidence>
<feature type="transmembrane region" description="Helical" evidence="5">
    <location>
        <begin position="185"/>
        <end position="210"/>
    </location>
</feature>
<feature type="transmembrane region" description="Helical" evidence="5">
    <location>
        <begin position="64"/>
        <end position="81"/>
    </location>
</feature>
<comment type="caution">
    <text evidence="7">The sequence shown here is derived from an EMBL/GenBank/DDBJ whole genome shotgun (WGS) entry which is preliminary data.</text>
</comment>
<feature type="transmembrane region" description="Helical" evidence="5">
    <location>
        <begin position="230"/>
        <end position="263"/>
    </location>
</feature>
<name>A0A371IQF5_9FIRM</name>
<feature type="transmembrane region" description="Helical" evidence="5">
    <location>
        <begin position="12"/>
        <end position="33"/>
    </location>
</feature>
<evidence type="ECO:0000256" key="2">
    <source>
        <dbReference type="ARBA" id="ARBA00022692"/>
    </source>
</evidence>
<dbReference type="RefSeq" id="WP_095405332.1">
    <property type="nucleotide sequence ID" value="NZ_NOJZ02000030.1"/>
</dbReference>
<dbReference type="InterPro" id="IPR049453">
    <property type="entry name" value="Memb_transporter_dom"/>
</dbReference>
<evidence type="ECO:0000256" key="3">
    <source>
        <dbReference type="ARBA" id="ARBA00022989"/>
    </source>
</evidence>
<evidence type="ECO:0000259" key="6">
    <source>
        <dbReference type="Pfam" id="PF13515"/>
    </source>
</evidence>
<feature type="transmembrane region" description="Helical" evidence="5">
    <location>
        <begin position="39"/>
        <end position="57"/>
    </location>
</feature>
<feature type="domain" description="Integral membrane bound transporter" evidence="6">
    <location>
        <begin position="191"/>
        <end position="311"/>
    </location>
</feature>
<dbReference type="Pfam" id="PF13515">
    <property type="entry name" value="FUSC_2"/>
    <property type="match status" value="1"/>
</dbReference>
<protein>
    <submittedName>
        <fullName evidence="7">FUSC family protein</fullName>
    </submittedName>
</protein>
<reference evidence="7 8" key="1">
    <citation type="journal article" date="2017" name="Genome Announc.">
        <title>Draft Genome Sequence of Romboutsia maritimum sp. nov. Strain CCRI-22766(T), Isolated from Coastal Estuarine Mud.</title>
        <authorList>
            <person name="Maheux A.F."/>
            <person name="Boudreau D.K."/>
            <person name="Berube E."/>
            <person name="Boissinot M."/>
            <person name="Raymond F."/>
            <person name="Brodeur S."/>
            <person name="Corbeil J."/>
            <person name="Brightwell G."/>
            <person name="Broda D."/>
            <person name="Omar R.F."/>
            <person name="Bergeron M.G."/>
        </authorList>
    </citation>
    <scope>NUCLEOTIDE SEQUENCE [LARGE SCALE GENOMIC DNA]</scope>
    <source>
        <strain evidence="7 8">CCRI-22766</strain>
    </source>
</reference>
<dbReference type="Proteomes" id="UP000243494">
    <property type="component" value="Unassembled WGS sequence"/>
</dbReference>
<keyword evidence="2 5" id="KW-0812">Transmembrane</keyword>
<feature type="transmembrane region" description="Helical" evidence="5">
    <location>
        <begin position="136"/>
        <end position="154"/>
    </location>
</feature>
<comment type="subcellular location">
    <subcellularLocation>
        <location evidence="1">Membrane</location>
        <topology evidence="1">Multi-pass membrane protein</topology>
    </subcellularLocation>
</comment>